<gene>
    <name evidence="14" type="ORF">A4V03_06570</name>
</gene>
<dbReference type="InterPro" id="IPR001789">
    <property type="entry name" value="Sig_transdc_resp-reg_receiver"/>
</dbReference>
<dbReference type="Pfam" id="PF00072">
    <property type="entry name" value="Response_reg"/>
    <property type="match status" value="1"/>
</dbReference>
<evidence type="ECO:0000256" key="7">
    <source>
        <dbReference type="ARBA" id="ARBA00023163"/>
    </source>
</evidence>
<feature type="domain" description="Histidine kinase" evidence="12">
    <location>
        <begin position="915"/>
        <end position="1140"/>
    </location>
</feature>
<dbReference type="InterPro" id="IPR036890">
    <property type="entry name" value="HATPase_C_sf"/>
</dbReference>
<dbReference type="InterPro" id="IPR005467">
    <property type="entry name" value="His_kinase_dom"/>
</dbReference>
<dbReference type="Pfam" id="PF00512">
    <property type="entry name" value="HisKA"/>
    <property type="match status" value="1"/>
</dbReference>
<evidence type="ECO:0000256" key="9">
    <source>
        <dbReference type="SAM" id="Coils"/>
    </source>
</evidence>
<dbReference type="GO" id="GO:0003700">
    <property type="term" value="F:DNA-binding transcription factor activity"/>
    <property type="evidence" value="ECO:0007669"/>
    <property type="project" value="InterPro"/>
</dbReference>
<dbReference type="Gene3D" id="3.30.565.10">
    <property type="entry name" value="Histidine kinase-like ATPase, C-terminal domain"/>
    <property type="match status" value="1"/>
</dbReference>
<keyword evidence="5 14" id="KW-0418">Kinase</keyword>
<dbReference type="Proteomes" id="UP000092631">
    <property type="component" value="Chromosome"/>
</dbReference>
<dbReference type="PRINTS" id="PR00344">
    <property type="entry name" value="BCTRLSENSOR"/>
</dbReference>
<dbReference type="EMBL" id="CP015401">
    <property type="protein sequence ID" value="ANU57272.1"/>
    <property type="molecule type" value="Genomic_DNA"/>
</dbReference>
<dbReference type="Gene3D" id="1.10.287.130">
    <property type="match status" value="1"/>
</dbReference>
<dbReference type="SMART" id="SM00387">
    <property type="entry name" value="HATPase_c"/>
    <property type="match status" value="1"/>
</dbReference>
<dbReference type="InterPro" id="IPR003661">
    <property type="entry name" value="HisK_dim/P_dom"/>
</dbReference>
<proteinExistence type="predicted"/>
<dbReference type="PROSITE" id="PS01124">
    <property type="entry name" value="HTH_ARAC_FAMILY_2"/>
    <property type="match status" value="1"/>
</dbReference>
<dbReference type="FunFam" id="3.30.565.10:FF:000006">
    <property type="entry name" value="Sensor histidine kinase WalK"/>
    <property type="match status" value="1"/>
</dbReference>
<evidence type="ECO:0000256" key="8">
    <source>
        <dbReference type="PROSITE-ProRule" id="PRU00169"/>
    </source>
</evidence>
<dbReference type="InterPro" id="IPR009057">
    <property type="entry name" value="Homeodomain-like_sf"/>
</dbReference>
<evidence type="ECO:0000256" key="10">
    <source>
        <dbReference type="SAM" id="Phobius"/>
    </source>
</evidence>
<keyword evidence="6" id="KW-0805">Transcription regulation</keyword>
<dbReference type="SUPFAM" id="SSF52172">
    <property type="entry name" value="CheY-like"/>
    <property type="match status" value="1"/>
</dbReference>
<evidence type="ECO:0000259" key="12">
    <source>
        <dbReference type="PROSITE" id="PS50109"/>
    </source>
</evidence>
<dbReference type="SUPFAM" id="SSF55874">
    <property type="entry name" value="ATPase domain of HSP90 chaperone/DNA topoisomerase II/histidine kinase"/>
    <property type="match status" value="1"/>
</dbReference>
<dbReference type="GO" id="GO:0000155">
    <property type="term" value="F:phosphorelay sensor kinase activity"/>
    <property type="evidence" value="ECO:0007669"/>
    <property type="project" value="InterPro"/>
</dbReference>
<feature type="domain" description="HTH araC/xylS-type" evidence="11">
    <location>
        <begin position="1321"/>
        <end position="1424"/>
    </location>
</feature>
<dbReference type="SMART" id="SM00342">
    <property type="entry name" value="HTH_ARAC"/>
    <property type="match status" value="1"/>
</dbReference>
<dbReference type="SUPFAM" id="SSF46689">
    <property type="entry name" value="Homeodomain-like"/>
    <property type="match status" value="1"/>
</dbReference>
<dbReference type="InterPro" id="IPR036097">
    <property type="entry name" value="HisK_dim/P_sf"/>
</dbReference>
<evidence type="ECO:0000256" key="3">
    <source>
        <dbReference type="ARBA" id="ARBA00022553"/>
    </source>
</evidence>
<dbReference type="InterPro" id="IPR018060">
    <property type="entry name" value="HTH_AraC"/>
</dbReference>
<keyword evidence="10" id="KW-0812">Transmembrane</keyword>
<keyword evidence="10" id="KW-0472">Membrane</keyword>
<dbReference type="Gene3D" id="1.10.10.60">
    <property type="entry name" value="Homeodomain-like"/>
    <property type="match status" value="1"/>
</dbReference>
<dbReference type="PANTHER" id="PTHR43547:SF2">
    <property type="entry name" value="HYBRID SIGNAL TRANSDUCTION HISTIDINE KINASE C"/>
    <property type="match status" value="1"/>
</dbReference>
<evidence type="ECO:0000313" key="15">
    <source>
        <dbReference type="Proteomes" id="UP000092631"/>
    </source>
</evidence>
<evidence type="ECO:0000259" key="13">
    <source>
        <dbReference type="PROSITE" id="PS50110"/>
    </source>
</evidence>
<evidence type="ECO:0000256" key="6">
    <source>
        <dbReference type="ARBA" id="ARBA00023015"/>
    </source>
</evidence>
<dbReference type="Pfam" id="PF02518">
    <property type="entry name" value="HATPase_c"/>
    <property type="match status" value="1"/>
</dbReference>
<protein>
    <recommendedName>
        <fullName evidence="2">histidine kinase</fullName>
        <ecNumber evidence="2">2.7.13.3</ecNumber>
    </recommendedName>
</protein>
<dbReference type="OrthoDB" id="681130at2"/>
<dbReference type="SMART" id="SM00388">
    <property type="entry name" value="HisKA"/>
    <property type="match status" value="1"/>
</dbReference>
<dbReference type="EC" id="2.7.13.3" evidence="2"/>
<keyword evidence="3 8" id="KW-0597">Phosphoprotein</keyword>
<dbReference type="RefSeq" id="WP_065538361.1">
    <property type="nucleotide sequence ID" value="NZ_CAPDLJ010000005.1"/>
</dbReference>
<sequence>MKKHLFVLLIIYNILFFAGRKNVHAQERFADRYNITYVTMNNGLPHNFIDDLYKDSRGFLWISTAGGGVSRYDGYEFVNYNPNTPHCRLKSNFIINVCEDSFQRLWMVSEGGTDIIDLTNLRPTLPRDAKGVLKNILNQPATHVMKDSKGCIWLHCANKLNRIEFNEKGEVKSVSTLVSVALNGPNIALQDIDEDGKIWAGINGEILKVDWDPRGKLTAIPIAECLKFEPGTYISDFLMKENEVWVSTDRGLFRYNKNGNIVKRYEHDPINPRSLSQNYLTDLAITNDKQLIIATLCGVNIYNPMTDDFERIASYGLQNGSSNLLNSNFINDILSEEDHIWFGTETGGINMLSPRRLSIRNYKHDKENPSSLSYNPVNAVYEDIYGTLWVGTVEGGLNRKEHDNEQFTHFTREGEGLSHNSVSALTADQDDHLWIGTWGGGINLLDLKAPRQVLKVISSQTNEGFPIDFIGSLTYDPINNGIWIGANQGLYFYEIATGKICAPLANKVAENIHGCIGSIIDKHGKLWIGCMEGVYIIDLHSRTSTGEFQHRHLKFKLDDPDSRLIEKITCFFETKDGTLWLGSNGYGIYKRTIDKQGKEIFVSYSTSQGLPNSSVRGILEDSEGHLWIGTNNGLSCYHPEENRFINYTSQDGLIDTQFYWNASCRSARSGQDLLYFGSVGGLVAIESNHPAISLPAAKVRFTRLRIGNEEIFPGNEYLPEDIAITNELRLHEKEKSFSLEFSALNFEASNTAIYSYRLLGFDDKWVHVPGNRRFASYTNLPPGNYTLQVRYTPDRENEGENVTELNITIVPYFYKTVWFILLIIILVLVIIWQFYQWRIRTLKRQKEYLHRTVEERTHELEQQKHLLENQTEELSRQNRMLTQQNEKITKQKAQLVRMSRKVQELTLDKISFFTNITHEFRTPITLIIGPIERALKLSYNPQVIEQLHFVERNSKYLLSLVNQLMDFRKVESGKLEIVKTRGNFLKFIDSLITPFEVFAGERNVVLKRYYRMETPEILYDEEAMRKVVTNLLSNAIKFTPNGGTVSLYISSLPSGKSGKESLYICVGDTGPGIPEEDLNRIFNRFYQSQNQVKYPVYGQAGTGIGLYLCKRIVQMHGGEIKVRNNRLAGCSFRLLLPLQQEEEKNDKLIIIDSNGSSSNPVPASEPSKEKEALTILVVEDNVDMRGYIRSILREQYNVLEASNGEEAINILYSNPVDFIISDLMMPVMDGIELSRRVKDTFAISHIPFLMLTAKTSQETRLESYRMGVDEYLLKPFDETLLLTRIQNILENRKRYQRKFTLNMDVDVLNIEEESGDKKFLNHVMEVIKENYKNSYFEVSDFSEAVGVSKSLLNKKLQSLIGQSAGQFIRNYRLNIARELILKNRETKNMNIAEISYEVGFNDPKYFTRCFTKYFNTTPSSLLNKEE</sequence>
<dbReference type="InterPro" id="IPR011006">
    <property type="entry name" value="CheY-like_superfamily"/>
</dbReference>
<dbReference type="CDD" id="cd00082">
    <property type="entry name" value="HisKA"/>
    <property type="match status" value="1"/>
</dbReference>
<evidence type="ECO:0000256" key="2">
    <source>
        <dbReference type="ARBA" id="ARBA00012438"/>
    </source>
</evidence>
<feature type="modified residue" description="4-aspartylphosphate" evidence="8">
    <location>
        <position position="1222"/>
    </location>
</feature>
<name>A0A1C7H0A9_9BACE</name>
<keyword evidence="4" id="KW-0808">Transferase</keyword>
<dbReference type="Gene3D" id="2.60.40.10">
    <property type="entry name" value="Immunoglobulins"/>
    <property type="match status" value="1"/>
</dbReference>
<dbReference type="Gene3D" id="2.130.10.10">
    <property type="entry name" value="YVTN repeat-like/Quinoprotein amine dehydrogenase"/>
    <property type="match status" value="2"/>
</dbReference>
<dbReference type="Pfam" id="PF12833">
    <property type="entry name" value="HTH_18"/>
    <property type="match status" value="1"/>
</dbReference>
<dbReference type="Pfam" id="PF07494">
    <property type="entry name" value="Reg_prop"/>
    <property type="match status" value="5"/>
</dbReference>
<keyword evidence="7" id="KW-0804">Transcription</keyword>
<dbReference type="InterPro" id="IPR011110">
    <property type="entry name" value="Reg_prop"/>
</dbReference>
<accession>A0A1C7H0A9</accession>
<evidence type="ECO:0000259" key="11">
    <source>
        <dbReference type="PROSITE" id="PS01124"/>
    </source>
</evidence>
<dbReference type="SUPFAM" id="SSF63829">
    <property type="entry name" value="Calcium-dependent phosphotriesterase"/>
    <property type="match status" value="2"/>
</dbReference>
<dbReference type="Pfam" id="PF07495">
    <property type="entry name" value="Y_Y_Y"/>
    <property type="match status" value="1"/>
</dbReference>
<dbReference type="SMART" id="SM00448">
    <property type="entry name" value="REC"/>
    <property type="match status" value="1"/>
</dbReference>
<dbReference type="InterPro" id="IPR015943">
    <property type="entry name" value="WD40/YVTN_repeat-like_dom_sf"/>
</dbReference>
<dbReference type="SUPFAM" id="SSF47384">
    <property type="entry name" value="Homodimeric domain of signal transducing histidine kinase"/>
    <property type="match status" value="1"/>
</dbReference>
<dbReference type="CDD" id="cd17574">
    <property type="entry name" value="REC_OmpR"/>
    <property type="match status" value="1"/>
</dbReference>
<evidence type="ECO:0000256" key="4">
    <source>
        <dbReference type="ARBA" id="ARBA00022679"/>
    </source>
</evidence>
<dbReference type="KEGG" id="bcae:A4V03_06570"/>
<keyword evidence="15" id="KW-1185">Reference proteome</keyword>
<dbReference type="InterPro" id="IPR003594">
    <property type="entry name" value="HATPase_dom"/>
</dbReference>
<feature type="coiled-coil region" evidence="9">
    <location>
        <begin position="850"/>
        <end position="908"/>
    </location>
</feature>
<dbReference type="InterPro" id="IPR011123">
    <property type="entry name" value="Y_Y_Y"/>
</dbReference>
<feature type="domain" description="Response regulatory" evidence="13">
    <location>
        <begin position="1174"/>
        <end position="1289"/>
    </location>
</feature>
<keyword evidence="10" id="KW-1133">Transmembrane helix</keyword>
<evidence type="ECO:0000256" key="5">
    <source>
        <dbReference type="ARBA" id="ARBA00022777"/>
    </source>
</evidence>
<evidence type="ECO:0000256" key="1">
    <source>
        <dbReference type="ARBA" id="ARBA00000085"/>
    </source>
</evidence>
<dbReference type="PROSITE" id="PS50109">
    <property type="entry name" value="HIS_KIN"/>
    <property type="match status" value="1"/>
</dbReference>
<dbReference type="FunFam" id="1.10.287.130:FF:000034">
    <property type="entry name" value="Two-component system sensor histidine kinase/response regulator"/>
    <property type="match status" value="1"/>
</dbReference>
<comment type="catalytic activity">
    <reaction evidence="1">
        <text>ATP + protein L-histidine = ADP + protein N-phospho-L-histidine.</text>
        <dbReference type="EC" id="2.7.13.3"/>
    </reaction>
</comment>
<keyword evidence="9" id="KW-0175">Coiled coil</keyword>
<dbReference type="GO" id="GO:0043565">
    <property type="term" value="F:sequence-specific DNA binding"/>
    <property type="evidence" value="ECO:0007669"/>
    <property type="project" value="InterPro"/>
</dbReference>
<reference evidence="15" key="1">
    <citation type="submission" date="2016-04" db="EMBL/GenBank/DDBJ databases">
        <title>Complete Genome Sequences of Twelve Strains of a Stable Defined Moderately Diverse Mouse Microbiota 2 (sDMDMm2).</title>
        <authorList>
            <person name="Uchimura Y."/>
            <person name="Wyss M."/>
            <person name="Brugiroux S."/>
            <person name="Limenitakis J.P."/>
            <person name="Stecher B."/>
            <person name="McCoy K.D."/>
            <person name="Macpherson A.J."/>
        </authorList>
    </citation>
    <scope>NUCLEOTIDE SEQUENCE [LARGE SCALE GENOMIC DNA]</scope>
    <source>
        <strain evidence="15">I48</strain>
    </source>
</reference>
<dbReference type="PROSITE" id="PS50110">
    <property type="entry name" value="RESPONSE_REGULATORY"/>
    <property type="match status" value="1"/>
</dbReference>
<dbReference type="InterPro" id="IPR013783">
    <property type="entry name" value="Ig-like_fold"/>
</dbReference>
<dbReference type="PANTHER" id="PTHR43547">
    <property type="entry name" value="TWO-COMPONENT HISTIDINE KINASE"/>
    <property type="match status" value="1"/>
</dbReference>
<organism evidence="14 15">
    <name type="scientific">Bacteroides caecimuris</name>
    <dbReference type="NCBI Taxonomy" id="1796613"/>
    <lineage>
        <taxon>Bacteria</taxon>
        <taxon>Pseudomonadati</taxon>
        <taxon>Bacteroidota</taxon>
        <taxon>Bacteroidia</taxon>
        <taxon>Bacteroidales</taxon>
        <taxon>Bacteroidaceae</taxon>
        <taxon>Bacteroides</taxon>
    </lineage>
</organism>
<feature type="transmembrane region" description="Helical" evidence="10">
    <location>
        <begin position="812"/>
        <end position="835"/>
    </location>
</feature>
<dbReference type="Gene3D" id="3.40.50.2300">
    <property type="match status" value="1"/>
</dbReference>
<dbReference type="InterPro" id="IPR004358">
    <property type="entry name" value="Sig_transdc_His_kin-like_C"/>
</dbReference>
<dbReference type="GeneID" id="82186796"/>
<evidence type="ECO:0000313" key="14">
    <source>
        <dbReference type="EMBL" id="ANU57272.1"/>
    </source>
</evidence>